<dbReference type="InterPro" id="IPR002018">
    <property type="entry name" value="CarbesteraseB"/>
</dbReference>
<dbReference type="Pfam" id="PF00135">
    <property type="entry name" value="COesterase"/>
    <property type="match status" value="1"/>
</dbReference>
<evidence type="ECO:0000256" key="3">
    <source>
        <dbReference type="RuleBase" id="RU361235"/>
    </source>
</evidence>
<organism evidence="6 7">
    <name type="scientific">Streptantibioticus ferralitis</name>
    <dbReference type="NCBI Taxonomy" id="236510"/>
    <lineage>
        <taxon>Bacteria</taxon>
        <taxon>Bacillati</taxon>
        <taxon>Actinomycetota</taxon>
        <taxon>Actinomycetes</taxon>
        <taxon>Kitasatosporales</taxon>
        <taxon>Streptomycetaceae</taxon>
        <taxon>Streptantibioticus</taxon>
    </lineage>
</organism>
<gene>
    <name evidence="6" type="ORF">P2L57_19255</name>
</gene>
<protein>
    <recommendedName>
        <fullName evidence="3">Carboxylic ester hydrolase</fullName>
        <ecNumber evidence="3">3.1.1.-</ecNumber>
    </recommendedName>
</protein>
<dbReference type="InterPro" id="IPR050309">
    <property type="entry name" value="Type-B_Carboxylest/Lipase"/>
</dbReference>
<dbReference type="EC" id="3.1.1.-" evidence="3"/>
<evidence type="ECO:0000256" key="2">
    <source>
        <dbReference type="ARBA" id="ARBA00022801"/>
    </source>
</evidence>
<sequence length="504" mass="53284">MQPPAEPVVTTIGGAVRGRRHLGTTVFFNIPYAAPPTGRARFQAPRPHAPWPGVRDATEPGPTAPQAKRDAFGTLDMSPFFGPGWIKGEDYLTVTVRAPDDAAPDLPVMVFVHGGGFTAGSTRAPLYDGRAFARDGVVLVTVNYRLGIPGFLHLPGALDNRGLLDVIAALRWVQQNIGAFGGDPGNVTLCGQSAGAIIVGAVLAAAPAAGLFRRAIVQSGNIEGAFTPEQAARTTHAAARALGIWPRLDAFAAVSDERFVGIMPELAGLDLTTPTHFDPLAGITPFSVVADRQPAHALSAGHGHGIDLLVGGNSEEGNLYLAPLGLLTASTPADVNATAARTHPAPADLVAAYRARHPQATDGELRSAILGDALFGNGTRRLADAHATATATATARGARTYAYEFAWRSNALHGQLGATHTMELPFVFHTTHLPQLHGPRALLGTGSPPPDLALRMHAAWTSFARIGDPGWDEYDTERRATMRIAQDWTLTYDSRAAERPAWHH</sequence>
<feature type="region of interest" description="Disordered" evidence="4">
    <location>
        <begin position="44"/>
        <end position="66"/>
    </location>
</feature>
<proteinExistence type="inferred from homology"/>
<dbReference type="EMBL" id="JARHTQ010000011">
    <property type="protein sequence ID" value="MDF2257770.1"/>
    <property type="molecule type" value="Genomic_DNA"/>
</dbReference>
<dbReference type="SUPFAM" id="SSF53474">
    <property type="entry name" value="alpha/beta-Hydrolases"/>
    <property type="match status" value="1"/>
</dbReference>
<comment type="caution">
    <text evidence="6">The sequence shown here is derived from an EMBL/GenBank/DDBJ whole genome shotgun (WGS) entry which is preliminary data.</text>
</comment>
<name>A0ABT5Z1R9_9ACTN</name>
<keyword evidence="2 3" id="KW-0378">Hydrolase</keyword>
<evidence type="ECO:0000313" key="6">
    <source>
        <dbReference type="EMBL" id="MDF2257770.1"/>
    </source>
</evidence>
<feature type="domain" description="Carboxylesterase type B" evidence="5">
    <location>
        <begin position="6"/>
        <end position="487"/>
    </location>
</feature>
<dbReference type="PROSITE" id="PS00122">
    <property type="entry name" value="CARBOXYLESTERASE_B_1"/>
    <property type="match status" value="1"/>
</dbReference>
<dbReference type="RefSeq" id="WP_275816101.1">
    <property type="nucleotide sequence ID" value="NZ_BAAANM010000022.1"/>
</dbReference>
<evidence type="ECO:0000256" key="4">
    <source>
        <dbReference type="SAM" id="MobiDB-lite"/>
    </source>
</evidence>
<comment type="similarity">
    <text evidence="1 3">Belongs to the type-B carboxylesterase/lipase family.</text>
</comment>
<dbReference type="Proteomes" id="UP001220022">
    <property type="component" value="Unassembled WGS sequence"/>
</dbReference>
<dbReference type="InterPro" id="IPR029058">
    <property type="entry name" value="AB_hydrolase_fold"/>
</dbReference>
<accession>A0ABT5Z1R9</accession>
<reference evidence="6 7" key="1">
    <citation type="submission" date="2023-03" db="EMBL/GenBank/DDBJ databases">
        <title>Draft genome sequence of type strain Streptomyces ferralitis JCM 14344.</title>
        <authorList>
            <person name="Klaysubun C."/>
            <person name="Duangmal K."/>
        </authorList>
    </citation>
    <scope>NUCLEOTIDE SEQUENCE [LARGE SCALE GENOMIC DNA]</scope>
    <source>
        <strain evidence="6 7">JCM 14344</strain>
    </source>
</reference>
<evidence type="ECO:0000313" key="7">
    <source>
        <dbReference type="Proteomes" id="UP001220022"/>
    </source>
</evidence>
<dbReference type="PANTHER" id="PTHR11559">
    <property type="entry name" value="CARBOXYLESTERASE"/>
    <property type="match status" value="1"/>
</dbReference>
<evidence type="ECO:0000256" key="1">
    <source>
        <dbReference type="ARBA" id="ARBA00005964"/>
    </source>
</evidence>
<dbReference type="InterPro" id="IPR019826">
    <property type="entry name" value="Carboxylesterase_B_AS"/>
</dbReference>
<keyword evidence="7" id="KW-1185">Reference proteome</keyword>
<dbReference type="Gene3D" id="3.40.50.1820">
    <property type="entry name" value="alpha/beta hydrolase"/>
    <property type="match status" value="1"/>
</dbReference>
<evidence type="ECO:0000259" key="5">
    <source>
        <dbReference type="Pfam" id="PF00135"/>
    </source>
</evidence>